<evidence type="ECO:0000259" key="2">
    <source>
        <dbReference type="Pfam" id="PF01051"/>
    </source>
</evidence>
<dbReference type="InterPro" id="IPR036388">
    <property type="entry name" value="WH-like_DNA-bd_sf"/>
</dbReference>
<dbReference type="GO" id="GO:0006270">
    <property type="term" value="P:DNA replication initiation"/>
    <property type="evidence" value="ECO:0007669"/>
    <property type="project" value="InterPro"/>
</dbReference>
<proteinExistence type="inferred from homology"/>
<dbReference type="Pfam" id="PF01051">
    <property type="entry name" value="Rep3_N"/>
    <property type="match status" value="1"/>
</dbReference>
<gene>
    <name evidence="3" type="ORF">OR16_03952</name>
</gene>
<sequence>MEAEVVTPEDQAALEKALTSNDLARFYLSNEREATQYYSRSLDLFDEGTSIINVEEELLLKKSSERVRFVRPLKLLQRQLHNTLLFVARPNMTTQDTFSVSLDYLSWSVEHNHNDTSYLKNSVEEMQQSLMQISENSRWFSTQILQDVLIDGKTLYYKIPPLLRKLYSAPERYYHVSMRMNARFRSKYAHAMYELLRENLWRRHTGELPLEEFRERMGIEDTEYLEFKRLTARVIVPALAELEQSSDYCATPKYITKGRKVIAIKFEIWENTKNLLSMNEEGSLDPERFAILREQFGISSPQIRELTRNFRLKRIEDVTDVLYFRYILAKRKFTKGYALVTKALGDTEDQYFLTAAEKTELAVHRERNRNVVREQEIQRLSADTRKTALERFNAWWPQVPTAEKLGIWQNFLSDEASVAVIGKRKLKIDAPDLTHPLVQSTFLAFAAKVGLIPNIA</sequence>
<feature type="domain" description="Initiator Rep protein WH1" evidence="2">
    <location>
        <begin position="72"/>
        <end position="196"/>
    </location>
</feature>
<dbReference type="EMBL" id="AHJE01000012">
    <property type="protein sequence ID" value="EHP44107.1"/>
    <property type="molecule type" value="Genomic_DNA"/>
</dbReference>
<comment type="similarity">
    <text evidence="1">Belongs to the initiator RepB protein family.</text>
</comment>
<evidence type="ECO:0000256" key="1">
    <source>
        <dbReference type="ARBA" id="ARBA00038283"/>
    </source>
</evidence>
<accession>H1RZP1</accession>
<name>H1RZP1_9BURK</name>
<dbReference type="Proteomes" id="UP000005808">
    <property type="component" value="Unassembled WGS sequence"/>
</dbReference>
<dbReference type="Gene3D" id="1.10.10.10">
    <property type="entry name" value="Winged helix-like DNA-binding domain superfamily/Winged helix DNA-binding domain"/>
    <property type="match status" value="1"/>
</dbReference>
<protein>
    <recommendedName>
        <fullName evidence="2">Initiator Rep protein WH1 domain-containing protein</fullName>
    </recommendedName>
</protein>
<organism evidence="3 4">
    <name type="scientific">Cupriavidus basilensis OR16</name>
    <dbReference type="NCBI Taxonomy" id="1127483"/>
    <lineage>
        <taxon>Bacteria</taxon>
        <taxon>Pseudomonadati</taxon>
        <taxon>Pseudomonadota</taxon>
        <taxon>Betaproteobacteria</taxon>
        <taxon>Burkholderiales</taxon>
        <taxon>Burkholderiaceae</taxon>
        <taxon>Cupriavidus</taxon>
    </lineage>
</organism>
<dbReference type="SUPFAM" id="SSF46785">
    <property type="entry name" value="Winged helix' DNA-binding domain"/>
    <property type="match status" value="1"/>
</dbReference>
<dbReference type="GO" id="GO:0003887">
    <property type="term" value="F:DNA-directed DNA polymerase activity"/>
    <property type="evidence" value="ECO:0007669"/>
    <property type="project" value="InterPro"/>
</dbReference>
<dbReference type="Pfam" id="PF21205">
    <property type="entry name" value="Rep3_C"/>
    <property type="match status" value="1"/>
</dbReference>
<comment type="caution">
    <text evidence="3">The sequence shown here is derived from an EMBL/GenBank/DDBJ whole genome shotgun (WGS) entry which is preliminary data.</text>
</comment>
<evidence type="ECO:0000313" key="3">
    <source>
        <dbReference type="EMBL" id="EHP44107.1"/>
    </source>
</evidence>
<reference evidence="3 4" key="1">
    <citation type="journal article" date="2012" name="J. Bacteriol.">
        <title>De Novo Genome Project of Cupriavidus basilensis OR16.</title>
        <authorList>
            <person name="Cserhati M."/>
            <person name="Kriszt B."/>
            <person name="Szoboszlay S."/>
            <person name="Toth A."/>
            <person name="Szabo I."/>
            <person name="Tancsics A."/>
            <person name="Nagy I."/>
            <person name="Horvath B."/>
            <person name="Nagy I."/>
            <person name="Kukolya J."/>
        </authorList>
    </citation>
    <scope>NUCLEOTIDE SEQUENCE [LARGE SCALE GENOMIC DNA]</scope>
    <source>
        <strain evidence="3 4">OR16</strain>
    </source>
</reference>
<evidence type="ECO:0000313" key="4">
    <source>
        <dbReference type="Proteomes" id="UP000005808"/>
    </source>
</evidence>
<dbReference type="InterPro" id="IPR036390">
    <property type="entry name" value="WH_DNA-bd_sf"/>
</dbReference>
<dbReference type="PATRIC" id="fig|1127483.3.peg.800"/>
<dbReference type="InterPro" id="IPR000525">
    <property type="entry name" value="Initiator_Rep_WH1"/>
</dbReference>
<dbReference type="AlphaFoldDB" id="H1RZP1"/>